<keyword evidence="1" id="KW-0677">Repeat</keyword>
<dbReference type="InterPro" id="IPR050498">
    <property type="entry name" value="Ycf3"/>
</dbReference>
<dbReference type="Pfam" id="PF12969">
    <property type="entry name" value="DUF3857"/>
    <property type="match status" value="1"/>
</dbReference>
<evidence type="ECO:0000313" key="6">
    <source>
        <dbReference type="Proteomes" id="UP001500523"/>
    </source>
</evidence>
<dbReference type="InterPro" id="IPR019734">
    <property type="entry name" value="TPR_rpt"/>
</dbReference>
<dbReference type="PANTHER" id="PTHR44858:SF1">
    <property type="entry name" value="UDP-N-ACETYLGLUCOSAMINE--PEPTIDE N-ACETYLGLUCOSAMINYLTRANSFERASE SPINDLY-RELATED"/>
    <property type="match status" value="1"/>
</dbReference>
<gene>
    <name evidence="5" type="ORF">GCM10022268_08970</name>
</gene>
<dbReference type="Gene3D" id="2.60.40.3140">
    <property type="match status" value="1"/>
</dbReference>
<dbReference type="EMBL" id="BAABBF010000002">
    <property type="protein sequence ID" value="GAA3701234.1"/>
    <property type="molecule type" value="Genomic_DNA"/>
</dbReference>
<accession>A0ABP7D9I1</accession>
<organism evidence="5 6">
    <name type="scientific">Sphingomonas cynarae</name>
    <dbReference type="NCBI Taxonomy" id="930197"/>
    <lineage>
        <taxon>Bacteria</taxon>
        <taxon>Pseudomonadati</taxon>
        <taxon>Pseudomonadota</taxon>
        <taxon>Alphaproteobacteria</taxon>
        <taxon>Sphingomonadales</taxon>
        <taxon>Sphingomonadaceae</taxon>
        <taxon>Sphingomonas</taxon>
    </lineage>
</organism>
<reference evidence="6" key="1">
    <citation type="journal article" date="2019" name="Int. J. Syst. Evol. Microbiol.">
        <title>The Global Catalogue of Microorganisms (GCM) 10K type strain sequencing project: providing services to taxonomists for standard genome sequencing and annotation.</title>
        <authorList>
            <consortium name="The Broad Institute Genomics Platform"/>
            <consortium name="The Broad Institute Genome Sequencing Center for Infectious Disease"/>
            <person name="Wu L."/>
            <person name="Ma J."/>
        </authorList>
    </citation>
    <scope>NUCLEOTIDE SEQUENCE [LARGE SCALE GENOMIC DNA]</scope>
    <source>
        <strain evidence="6">JCM 17498</strain>
    </source>
</reference>
<feature type="domain" description="DUF3857" evidence="4">
    <location>
        <begin position="63"/>
        <end position="209"/>
    </location>
</feature>
<dbReference type="Gene3D" id="1.25.40.10">
    <property type="entry name" value="Tetratricopeptide repeat domain"/>
    <property type="match status" value="2"/>
</dbReference>
<comment type="caution">
    <text evidence="5">The sequence shown here is derived from an EMBL/GenBank/DDBJ whole genome shotgun (WGS) entry which is preliminary data.</text>
</comment>
<keyword evidence="6" id="KW-1185">Reference proteome</keyword>
<dbReference type="SUPFAM" id="SSF48452">
    <property type="entry name" value="TPR-like"/>
    <property type="match status" value="2"/>
</dbReference>
<dbReference type="Gene3D" id="3.10.620.30">
    <property type="match status" value="1"/>
</dbReference>
<dbReference type="InterPro" id="IPR011990">
    <property type="entry name" value="TPR-like_helical_dom_sf"/>
</dbReference>
<keyword evidence="2" id="KW-0802">TPR repeat</keyword>
<evidence type="ECO:0000256" key="1">
    <source>
        <dbReference type="ARBA" id="ARBA00022737"/>
    </source>
</evidence>
<dbReference type="InterPro" id="IPR038765">
    <property type="entry name" value="Papain-like_cys_pep_sf"/>
</dbReference>
<evidence type="ECO:0000259" key="4">
    <source>
        <dbReference type="Pfam" id="PF12969"/>
    </source>
</evidence>
<dbReference type="Proteomes" id="UP001500523">
    <property type="component" value="Unassembled WGS sequence"/>
</dbReference>
<evidence type="ECO:0000256" key="2">
    <source>
        <dbReference type="ARBA" id="ARBA00022803"/>
    </source>
</evidence>
<dbReference type="SMART" id="SM00028">
    <property type="entry name" value="TPR"/>
    <property type="match status" value="4"/>
</dbReference>
<evidence type="ECO:0000313" key="5">
    <source>
        <dbReference type="EMBL" id="GAA3701234.1"/>
    </source>
</evidence>
<dbReference type="RefSeq" id="WP_344692189.1">
    <property type="nucleotide sequence ID" value="NZ_BAABBF010000002.1"/>
</dbReference>
<evidence type="ECO:0000256" key="3">
    <source>
        <dbReference type="SAM" id="SignalP"/>
    </source>
</evidence>
<feature type="signal peptide" evidence="3">
    <location>
        <begin position="1"/>
        <end position="19"/>
    </location>
</feature>
<dbReference type="InterPro" id="IPR024618">
    <property type="entry name" value="DUF3857"/>
</dbReference>
<name>A0ABP7D9I1_9SPHN</name>
<protein>
    <recommendedName>
        <fullName evidence="4">DUF3857 domain-containing protein</fullName>
    </recommendedName>
</protein>
<dbReference type="SUPFAM" id="SSF54001">
    <property type="entry name" value="Cysteine proteinases"/>
    <property type="match status" value="1"/>
</dbReference>
<keyword evidence="3" id="KW-0732">Signal</keyword>
<proteinExistence type="predicted"/>
<dbReference type="PANTHER" id="PTHR44858">
    <property type="entry name" value="TETRATRICOPEPTIDE REPEAT PROTEIN 6"/>
    <property type="match status" value="1"/>
</dbReference>
<feature type="chain" id="PRO_5045947092" description="DUF3857 domain-containing protein" evidence="3">
    <location>
        <begin position="20"/>
        <end position="932"/>
    </location>
</feature>
<sequence length="932" mass="98895">MRRWPIFFVLLASAGAAWAGDTPLYGPVPGWVVPAPAIATNKLNDASPQVLVFDNQQRLEGDSVTVYFDVANRATTTQALNEMGTLMLPWSPDKGDLTIHRVEILRGAETIDVLKSGDRFTVLRREEGMERMMLTGQLTATMAVKGLQLGDTLRVAFSMTMNEPVLKGHGQAVGMTPASPFRTQFGRLRLLWPTGRKVAWKGYSDGIKPVFAKVGGDDEMTIPLPLAKQPEAPGNLPDRYAKPPIVEVSSFADWPEVSRTLAPLYATDGLIAPGSSLAAEVTKLKAVADPLARTERALELVQDKIRYLAVAMDGGNLTPQTPAKTWELRYGDCKAKTLLLLALLHGAGIEAEAVTASMQTRGFVAARLPGPAAFDHVLVRASVNGRSLWLDGTGAGARLADIGDVPGYGQVLPLRAVGAALMPVAYVADQRPRRNVAIMLDQSAGVDFPALWRATVTIRGAAAQGLNAAVGQADARQKAALIQSVVSGELGDVQMSSYAIAYDPDTATATVTAAGLGTTRWQRDDRRWRQSLDRAIGSIAFAPDRSRAAWRDIPVATGVPDSALTRTVVKLPAGVTGYTLEGDQTLAGTIAGRRLSRTTAMAGDTVTIEDRVDLIEPEIAPAAIAAERAKLAAAQGRLLRIVAPATLPSRVETVRTGRKAGRFTPIETAFAQAIAAAADDPEDMSGYVSRASFRAGIYDYAGAIADVSKAIATQETAELLGRRAWYHAALGARAKAVADYAAAYGLDPSQEFALTQQADLMAMDGDSVGALKLLDARIDTGGEERFKAIAEKAFIQRNAGDTVAAIATIDAAVVEKPADPYLLNMRCWVKGTGNHALDSALADCTRAIELGNGAGALDSRSLVFFRLGRLAEALVDADAALAVWPSSPGSLFLRGIIKAKMGKAAAAAIDLGDARLIQPSIDAEFKRYGITA</sequence>